<evidence type="ECO:0000256" key="1">
    <source>
        <dbReference type="SAM" id="Coils"/>
    </source>
</evidence>
<dbReference type="OrthoDB" id="6628769at2759"/>
<feature type="coiled-coil region" evidence="1">
    <location>
        <begin position="5"/>
        <end position="43"/>
    </location>
</feature>
<keyword evidence="1" id="KW-0175">Coiled coil</keyword>
<feature type="compositionally biased region" description="Pro residues" evidence="2">
    <location>
        <begin position="292"/>
        <end position="308"/>
    </location>
</feature>
<gene>
    <name evidence="3" type="ORF">FWK35_00021966</name>
</gene>
<keyword evidence="4" id="KW-1185">Reference proteome</keyword>
<protein>
    <submittedName>
        <fullName evidence="3">Mucin-2-like</fullName>
    </submittedName>
</protein>
<dbReference type="AlphaFoldDB" id="A0A6G0YY70"/>
<evidence type="ECO:0000313" key="4">
    <source>
        <dbReference type="Proteomes" id="UP000478052"/>
    </source>
</evidence>
<accession>A0A6G0YY70</accession>
<evidence type="ECO:0000313" key="3">
    <source>
        <dbReference type="EMBL" id="KAF0762955.1"/>
    </source>
</evidence>
<dbReference type="EMBL" id="VUJU01001998">
    <property type="protein sequence ID" value="KAF0762955.1"/>
    <property type="molecule type" value="Genomic_DNA"/>
</dbReference>
<name>A0A6G0YY70_APHCR</name>
<reference evidence="3 4" key="1">
    <citation type="submission" date="2019-08" db="EMBL/GenBank/DDBJ databases">
        <title>Whole genome of Aphis craccivora.</title>
        <authorList>
            <person name="Voronova N.V."/>
            <person name="Shulinski R.S."/>
            <person name="Bandarenka Y.V."/>
            <person name="Zhorov D.G."/>
            <person name="Warner D."/>
        </authorList>
    </citation>
    <scope>NUCLEOTIDE SEQUENCE [LARGE SCALE GENOMIC DNA]</scope>
    <source>
        <strain evidence="3">180601</strain>
        <tissue evidence="3">Whole Body</tissue>
    </source>
</reference>
<evidence type="ECO:0000256" key="2">
    <source>
        <dbReference type="SAM" id="MobiDB-lite"/>
    </source>
</evidence>
<comment type="caution">
    <text evidence="3">The sequence shown here is derived from an EMBL/GenBank/DDBJ whole genome shotgun (WGS) entry which is preliminary data.</text>
</comment>
<sequence>MQKILNNLIEDNKDQRKILNNLIEDSKDQRKILENLIEDFADLRGHQTCTTYKTGDEVYYKAHHLSKAPAKFHTGFAPKWWGPVSLQKRVGKGVFHSSYHVKFTLVSDMDQRTPENTPLEQVAKLLGISQQLLRTASTVASSPATTVARVRWMPLEQLKRDPVLWAAYTRGWEGHMAAGRRATDEPPAKTNQYRSPRRPAQPAGMTRPPPLPLMAKPIPWPTETVQPAPRRRTRTPSTPPAPTTRSTAAATAAAAVLFNARKCHNQTRNQLSRAAKRAADVKKSRKFRLENPTPPTTPPPPPTTPPAPDTQTQEVATPSDTEAAAP</sequence>
<feature type="region of interest" description="Disordered" evidence="2">
    <location>
        <begin position="267"/>
        <end position="326"/>
    </location>
</feature>
<feature type="compositionally biased region" description="Polar residues" evidence="2">
    <location>
        <begin position="309"/>
        <end position="320"/>
    </location>
</feature>
<organism evidence="3 4">
    <name type="scientific">Aphis craccivora</name>
    <name type="common">Cowpea aphid</name>
    <dbReference type="NCBI Taxonomy" id="307492"/>
    <lineage>
        <taxon>Eukaryota</taxon>
        <taxon>Metazoa</taxon>
        <taxon>Ecdysozoa</taxon>
        <taxon>Arthropoda</taxon>
        <taxon>Hexapoda</taxon>
        <taxon>Insecta</taxon>
        <taxon>Pterygota</taxon>
        <taxon>Neoptera</taxon>
        <taxon>Paraneoptera</taxon>
        <taxon>Hemiptera</taxon>
        <taxon>Sternorrhyncha</taxon>
        <taxon>Aphidomorpha</taxon>
        <taxon>Aphidoidea</taxon>
        <taxon>Aphididae</taxon>
        <taxon>Aphidini</taxon>
        <taxon>Aphis</taxon>
        <taxon>Aphis</taxon>
    </lineage>
</organism>
<feature type="region of interest" description="Disordered" evidence="2">
    <location>
        <begin position="178"/>
        <end position="250"/>
    </location>
</feature>
<proteinExistence type="predicted"/>
<dbReference type="Proteomes" id="UP000478052">
    <property type="component" value="Unassembled WGS sequence"/>
</dbReference>